<comment type="caution">
    <text evidence="1">The sequence shown here is derived from an EMBL/GenBank/DDBJ whole genome shotgun (WGS) entry which is preliminary data.</text>
</comment>
<dbReference type="AlphaFoldDB" id="A0A8H6YX68"/>
<name>A0A8H6YX68_9AGAR</name>
<sequence>MCLNDNSAPLSVRYLNSQLSAMWENAAECVRHGGEQTKVDLRSSDYLKHQYTRSLAEFHFAGIPSAKGLIAVDDLFFHGSFGKPRLEFICNHEAVLYVTLLKGHFDKVYPTKTTVRGYKSNKKDRVSFNGLEVAFRHKFSRRNLSGKDSRIGNSANVIQMLILDFSTAQMILFWSNLPLGTSDALEWYLKQYLTFLQKAGHHVRYDLPDFDDNNHRLDINYSLVTRALETEELCARVTVHGISEPRINEFLRDTWLDVVSKAKGFCGQPPTDKLSSCLSEIRSTWVGHHDHHFSIRFGPPRVRALCNHEVVLYFKGSKIHFYDSPDFNRYVVFNLFAFIVDVVEDKSTPVHSLKLDLSTARFCPHLSTTFAEVNIHFTELITFRLYYLDLLVQYNMLCIYYPGGYHGEHEAPGFTDISEDESEWNLEEVANKPKGIIVWTETVRQIKLYGFDHMIAVSEVSINTLFASLRKAAPEGLLTKWSHKKAFDATFDNIRVKLLSGSKALVTFTVDDGTLTLIFHDDRSDSDDGCSKESKYSLLSSSDPAFLSAAEYVYKHSSMPSMWHDGDLLAIEQLKSFIHFMRKYLVKLSAAGLNIIHSIPIFPTHQHFGLTSVSYQIVSKDVVTITNCMFEREAPVLMVVGMTGGRPLPAATISWGHGWVIPGRTVSHGTICLSSEAFLEGKLLSALEVVNRRTTVVPRFPGEHEEEWKVHLTTWDNHRYRKNELCNWKKVPSSNPSWLEYAWEHRDEWSYEHDSTRNKAFAFSVLCHTKNQLCIPTTYRPRSMEIILRGESVLCVKRKHDEEHSNWSKRSSAKWSVTINVKSEISGLRVTIADQVHPVFDATESEGKWDIDTHKLLEQHLPRIVDIREVVQELKQVFEGAWQYSCAGSKAYSLVSPVFTQNGDLIMQLGAFTDTTTTVTVTSTPARPLIGSANSTVANGTVMSTKIGAPAVTPTEEIFGSKDKIVSSKKEVAPEVAANGSANSTVTNGTVMSTKIGGPAMTPTEEIFGSKDKIVSSKKEVAPEVAAK</sequence>
<protein>
    <submittedName>
        <fullName evidence="1">Uncharacterized protein</fullName>
    </submittedName>
</protein>
<dbReference type="EMBL" id="JACAZH010000006">
    <property type="protein sequence ID" value="KAF7366869.1"/>
    <property type="molecule type" value="Genomic_DNA"/>
</dbReference>
<reference evidence="1" key="1">
    <citation type="submission" date="2020-05" db="EMBL/GenBank/DDBJ databases">
        <title>Mycena genomes resolve the evolution of fungal bioluminescence.</title>
        <authorList>
            <person name="Tsai I.J."/>
        </authorList>
    </citation>
    <scope>NUCLEOTIDE SEQUENCE</scope>
    <source>
        <strain evidence="1">160909Yilan</strain>
    </source>
</reference>
<organism evidence="1 2">
    <name type="scientific">Mycena sanguinolenta</name>
    <dbReference type="NCBI Taxonomy" id="230812"/>
    <lineage>
        <taxon>Eukaryota</taxon>
        <taxon>Fungi</taxon>
        <taxon>Dikarya</taxon>
        <taxon>Basidiomycota</taxon>
        <taxon>Agaricomycotina</taxon>
        <taxon>Agaricomycetes</taxon>
        <taxon>Agaricomycetidae</taxon>
        <taxon>Agaricales</taxon>
        <taxon>Marasmiineae</taxon>
        <taxon>Mycenaceae</taxon>
        <taxon>Mycena</taxon>
    </lineage>
</organism>
<proteinExistence type="predicted"/>
<gene>
    <name evidence="1" type="ORF">MSAN_00945600</name>
</gene>
<dbReference type="OrthoDB" id="5429442at2759"/>
<evidence type="ECO:0000313" key="1">
    <source>
        <dbReference type="EMBL" id="KAF7366869.1"/>
    </source>
</evidence>
<evidence type="ECO:0000313" key="2">
    <source>
        <dbReference type="Proteomes" id="UP000623467"/>
    </source>
</evidence>
<accession>A0A8H6YX68</accession>
<keyword evidence="2" id="KW-1185">Reference proteome</keyword>
<dbReference type="Proteomes" id="UP000623467">
    <property type="component" value="Unassembled WGS sequence"/>
</dbReference>